<comment type="caution">
    <text evidence="1">The sequence shown here is derived from an EMBL/GenBank/DDBJ whole genome shotgun (WGS) entry which is preliminary data.</text>
</comment>
<protein>
    <submittedName>
        <fullName evidence="1">Uncharacterized protein</fullName>
    </submittedName>
</protein>
<proteinExistence type="predicted"/>
<name>A0A016SGW5_9BILA</name>
<reference evidence="2" key="1">
    <citation type="journal article" date="2015" name="Nat. Genet.">
        <title>The genome and transcriptome of the zoonotic hookworm Ancylostoma ceylanicum identify infection-specific gene families.</title>
        <authorList>
            <person name="Schwarz E.M."/>
            <person name="Hu Y."/>
            <person name="Antoshechkin I."/>
            <person name="Miller M.M."/>
            <person name="Sternberg P.W."/>
            <person name="Aroian R.V."/>
        </authorList>
    </citation>
    <scope>NUCLEOTIDE SEQUENCE</scope>
    <source>
        <strain evidence="2">HY135</strain>
    </source>
</reference>
<organism evidence="1 2">
    <name type="scientific">Ancylostoma ceylanicum</name>
    <dbReference type="NCBI Taxonomy" id="53326"/>
    <lineage>
        <taxon>Eukaryota</taxon>
        <taxon>Metazoa</taxon>
        <taxon>Ecdysozoa</taxon>
        <taxon>Nematoda</taxon>
        <taxon>Chromadorea</taxon>
        <taxon>Rhabditida</taxon>
        <taxon>Rhabditina</taxon>
        <taxon>Rhabditomorpha</taxon>
        <taxon>Strongyloidea</taxon>
        <taxon>Ancylostomatidae</taxon>
        <taxon>Ancylostomatinae</taxon>
        <taxon>Ancylostoma</taxon>
    </lineage>
</organism>
<evidence type="ECO:0000313" key="2">
    <source>
        <dbReference type="Proteomes" id="UP000024635"/>
    </source>
</evidence>
<accession>A0A016SGW5</accession>
<dbReference type="Proteomes" id="UP000024635">
    <property type="component" value="Unassembled WGS sequence"/>
</dbReference>
<dbReference type="AlphaFoldDB" id="A0A016SGW5"/>
<keyword evidence="2" id="KW-1185">Reference proteome</keyword>
<sequence>MTATQCATFLEDYSGSVPPPPHHGWAFLVLLTDTRLCVQLILFDSAFAVQPRGSDSAGIGHAAWVVKQLIHDQSDLFDQQWDQPRHVTQCQWPWSCCHGKHTVGMNRLDTFKCHSHLH</sequence>
<gene>
    <name evidence="1" type="primary">Acey_s0225.g2755</name>
    <name evidence="1" type="ORF">Y032_0225g2755</name>
</gene>
<evidence type="ECO:0000313" key="1">
    <source>
        <dbReference type="EMBL" id="EYB89953.1"/>
    </source>
</evidence>
<dbReference type="EMBL" id="JARK01001561">
    <property type="protein sequence ID" value="EYB89953.1"/>
    <property type="molecule type" value="Genomic_DNA"/>
</dbReference>